<dbReference type="AlphaFoldDB" id="A0A1N7LVL4"/>
<accession>A0A1N7LVL4</accession>
<dbReference type="EMBL" id="FTOM01000004">
    <property type="protein sequence ID" value="SIS77888.1"/>
    <property type="molecule type" value="Genomic_DNA"/>
</dbReference>
<dbReference type="InterPro" id="IPR007833">
    <property type="entry name" value="Capsule_polysaccharide_synth"/>
</dbReference>
<dbReference type="STRING" id="407234.SAMN05421795_104173"/>
<evidence type="ECO:0000313" key="1">
    <source>
        <dbReference type="EMBL" id="SIS77888.1"/>
    </source>
</evidence>
<dbReference type="Pfam" id="PF05159">
    <property type="entry name" value="Capsule_synth"/>
    <property type="match status" value="1"/>
</dbReference>
<sequence>MLQGPHGPFFAQLARALTAAGMAVTRVGFNRGDEMFWPDRARYIPFRGRPEDWPSTVARLIETRGITDLVLYGDTRPVHAQAVAAARARGVQVHVFEEGYLRPYWISYERGGANGHSALMQMDLPTILAAARALPETDPTPASAAATGPGADPPAPAVWGDMRQHVFWGALYHFLVMVANRPYRNFRPHRDIPVSAEFRLYLRRLALMPAHALERRLAERRIRAEGLRFHLVLLQLEHDASFRSHSPFASMRDFIALCIAGFAEGAPRDHHLVFKAHPLEDDRAALPRAIRAEAARHGLSARVHFVRGGKLAEMLDRTESVVTVNSTAGQQALWRGLALRIFGRAVYDKPGLVSQQPLPAFFAAPARPQIAACRAYRRFLLASSQVRGGFYSRAGRRAAIARLVPMMLAAEDPYDGVLTPHPRRESA</sequence>
<evidence type="ECO:0000313" key="2">
    <source>
        <dbReference type="Proteomes" id="UP000186098"/>
    </source>
</evidence>
<organism evidence="1 2">
    <name type="scientific">Phaeovulum vinaykumarii</name>
    <dbReference type="NCBI Taxonomy" id="407234"/>
    <lineage>
        <taxon>Bacteria</taxon>
        <taxon>Pseudomonadati</taxon>
        <taxon>Pseudomonadota</taxon>
        <taxon>Alphaproteobacteria</taxon>
        <taxon>Rhodobacterales</taxon>
        <taxon>Paracoccaceae</taxon>
        <taxon>Phaeovulum</taxon>
    </lineage>
</organism>
<keyword evidence="2" id="KW-1185">Reference proteome</keyword>
<dbReference type="GO" id="GO:0000271">
    <property type="term" value="P:polysaccharide biosynthetic process"/>
    <property type="evidence" value="ECO:0007669"/>
    <property type="project" value="InterPro"/>
</dbReference>
<proteinExistence type="predicted"/>
<reference evidence="2" key="1">
    <citation type="submission" date="2017-01" db="EMBL/GenBank/DDBJ databases">
        <authorList>
            <person name="Varghese N."/>
            <person name="Submissions S."/>
        </authorList>
    </citation>
    <scope>NUCLEOTIDE SEQUENCE [LARGE SCALE GENOMIC DNA]</scope>
    <source>
        <strain evidence="2">DSM 18714</strain>
    </source>
</reference>
<dbReference type="GO" id="GO:0015774">
    <property type="term" value="P:polysaccharide transport"/>
    <property type="evidence" value="ECO:0007669"/>
    <property type="project" value="InterPro"/>
</dbReference>
<gene>
    <name evidence="1" type="ORF">SAMN05421795_104173</name>
</gene>
<protein>
    <submittedName>
        <fullName evidence="1">Capsular polysaccharide export protein</fullName>
    </submittedName>
</protein>
<dbReference type="Proteomes" id="UP000186098">
    <property type="component" value="Unassembled WGS sequence"/>
</dbReference>
<name>A0A1N7LVL4_9RHOB</name>
<dbReference type="RefSeq" id="WP_235816270.1">
    <property type="nucleotide sequence ID" value="NZ_FTOM01000004.1"/>
</dbReference>